<name>A0A0J8AXB3_9SPHN</name>
<dbReference type="AlphaFoldDB" id="A0A0J8AXB3"/>
<dbReference type="STRING" id="1420583.V473_08935"/>
<dbReference type="PATRIC" id="fig|1420583.3.peg.1794"/>
<sequence>MAKGRPQNFQKTDRKPRREPTRDFADLVRESQPSEKLLPLTHMTDAYRFRSIMKMGTLEPSLCDVFEEEQLLYFFYGRPSYRATAQAQSNGMDFYAPICLVLKPGTVAPHRIYPFDSGAFHHKRFSDFTCHAMIKEDFELDCEADTPGRLINLFWLGEQAYFNNRGHADFKPDAFAFEAQSYHELIRHKGSAGFDERASSIEIQSSQPIALGENTIAVILPSNFATDQAIAAIDALGAIILPYDHVNRTSPGENIGLIYTIVRELLSGRHGKVSYW</sequence>
<evidence type="ECO:0000256" key="1">
    <source>
        <dbReference type="SAM" id="MobiDB-lite"/>
    </source>
</evidence>
<feature type="compositionally biased region" description="Basic and acidic residues" evidence="1">
    <location>
        <begin position="11"/>
        <end position="23"/>
    </location>
</feature>
<comment type="caution">
    <text evidence="2">The sequence shown here is derived from an EMBL/GenBank/DDBJ whole genome shotgun (WGS) entry which is preliminary data.</text>
</comment>
<protein>
    <submittedName>
        <fullName evidence="2">Uncharacterized protein</fullName>
    </submittedName>
</protein>
<evidence type="ECO:0000313" key="2">
    <source>
        <dbReference type="EMBL" id="KMS58825.1"/>
    </source>
</evidence>
<feature type="region of interest" description="Disordered" evidence="1">
    <location>
        <begin position="1"/>
        <end position="23"/>
    </location>
</feature>
<proteinExistence type="predicted"/>
<keyword evidence="3" id="KW-1185">Reference proteome</keyword>
<dbReference type="EMBL" id="JACT01000001">
    <property type="protein sequence ID" value="KMS58825.1"/>
    <property type="molecule type" value="Genomic_DNA"/>
</dbReference>
<gene>
    <name evidence="2" type="ORF">V473_08935</name>
</gene>
<organism evidence="2 3">
    <name type="scientific">Sphingobium cupriresistens LL01</name>
    <dbReference type="NCBI Taxonomy" id="1420583"/>
    <lineage>
        <taxon>Bacteria</taxon>
        <taxon>Pseudomonadati</taxon>
        <taxon>Pseudomonadota</taxon>
        <taxon>Alphaproteobacteria</taxon>
        <taxon>Sphingomonadales</taxon>
        <taxon>Sphingomonadaceae</taxon>
        <taxon>Sphingobium</taxon>
    </lineage>
</organism>
<accession>A0A0J8AXB3</accession>
<reference evidence="2 3" key="1">
    <citation type="journal article" date="2015" name="G3 (Bethesda)">
        <title>Insights into Ongoing Evolution of the Hexachlorocyclohexane Catabolic Pathway from Comparative Genomics of Ten Sphingomonadaceae Strains.</title>
        <authorList>
            <person name="Pearce S.L."/>
            <person name="Oakeshott J.G."/>
            <person name="Pandey G."/>
        </authorList>
    </citation>
    <scope>NUCLEOTIDE SEQUENCE [LARGE SCALE GENOMIC DNA]</scope>
    <source>
        <strain evidence="2 3">LL01</strain>
    </source>
</reference>
<dbReference type="RefSeq" id="WP_066602647.1">
    <property type="nucleotide sequence ID" value="NZ_KQ130434.1"/>
</dbReference>
<dbReference type="Proteomes" id="UP000052232">
    <property type="component" value="Unassembled WGS sequence"/>
</dbReference>
<evidence type="ECO:0000313" key="3">
    <source>
        <dbReference type="Proteomes" id="UP000052232"/>
    </source>
</evidence>